<comment type="cofactor">
    <cofactor evidence="1 9">
        <name>pyridoxal 5'-phosphate</name>
        <dbReference type="ChEBI" id="CHEBI:597326"/>
    </cofactor>
</comment>
<dbReference type="InterPro" id="IPR015424">
    <property type="entry name" value="PyrdxlP-dep_Trfase"/>
</dbReference>
<dbReference type="EMBL" id="QZFU01000045">
    <property type="protein sequence ID" value="RJO69348.1"/>
    <property type="molecule type" value="Genomic_DNA"/>
</dbReference>
<evidence type="ECO:0000256" key="7">
    <source>
        <dbReference type="ARBA" id="ARBA00022898"/>
    </source>
</evidence>
<evidence type="ECO:0000256" key="3">
    <source>
        <dbReference type="ARBA" id="ARBA00011738"/>
    </source>
</evidence>
<dbReference type="Gene3D" id="3.40.640.10">
    <property type="entry name" value="Type I PLP-dependent aspartate aminotransferase-like (Major domain)"/>
    <property type="match status" value="1"/>
</dbReference>
<dbReference type="HAMAP" id="MF_01023">
    <property type="entry name" value="HisC_aminotrans_2"/>
    <property type="match status" value="1"/>
</dbReference>
<name>A0A3A4K817_9NOCA</name>
<dbReference type="UniPathway" id="UPA00031">
    <property type="reaction ID" value="UER00012"/>
</dbReference>
<sequence length="431" mass="45970">MRQALLGFERADLPARYPRGGVHRGGAEGCRRTCGGALACRGSARARPGCHRAIRGAVVTIPGSAITLEDLPLRDTLRGRKPYGAPQLTVPVQLNTNENPHPPSRALIDDVAESIRAAAADLHRYPDRDAVALRGDLAAYLTRQTGVALDTANVWAANGSNEILQQLLQAFGGPGRTALGFVPSYSMHPIISEGIDTEWLEAKRNADFSLDIDYAVNAIAERRPDVVFVTSPNNPTGHSIAPADMARILEVAPGLVIVDEAYGEFSAAPSAIGLIDRHPAKLVVTRTMSKAFAFAGGRLGYLAAAPAMIDALLLVRLPYHLSVVTQAAARAALRHADETLASVAELARQRDRVAESLRALGFDVVPSDANFLLFGRFADAGATWQRYLDSGVLIRDVGIPGYLRATIGLAAENDEFLRVGAALATTDLVPR</sequence>
<dbReference type="InterPro" id="IPR015422">
    <property type="entry name" value="PyrdxlP-dep_Trfase_small"/>
</dbReference>
<keyword evidence="5 9" id="KW-0028">Amino-acid biosynthesis</keyword>
<evidence type="ECO:0000256" key="1">
    <source>
        <dbReference type="ARBA" id="ARBA00001933"/>
    </source>
</evidence>
<dbReference type="PROSITE" id="PS00599">
    <property type="entry name" value="AA_TRANSFER_CLASS_2"/>
    <property type="match status" value="1"/>
</dbReference>
<dbReference type="NCBIfam" id="NF002877">
    <property type="entry name" value="PRK03317.1"/>
    <property type="match status" value="1"/>
</dbReference>
<keyword evidence="6 9" id="KW-0808">Transferase</keyword>
<evidence type="ECO:0000256" key="2">
    <source>
        <dbReference type="ARBA" id="ARBA00007970"/>
    </source>
</evidence>
<evidence type="ECO:0000256" key="5">
    <source>
        <dbReference type="ARBA" id="ARBA00022605"/>
    </source>
</evidence>
<accession>A0A3A4K817</accession>
<proteinExistence type="inferred from homology"/>
<feature type="modified residue" description="N6-(pyridoxal phosphate)lysine" evidence="9">
    <location>
        <position position="290"/>
    </location>
</feature>
<comment type="subunit">
    <text evidence="3 9">Homodimer.</text>
</comment>
<comment type="catalytic activity">
    <reaction evidence="9">
        <text>L-histidinol phosphate + 2-oxoglutarate = 3-(imidazol-4-yl)-2-oxopropyl phosphate + L-glutamate</text>
        <dbReference type="Rhea" id="RHEA:23744"/>
        <dbReference type="ChEBI" id="CHEBI:16810"/>
        <dbReference type="ChEBI" id="CHEBI:29985"/>
        <dbReference type="ChEBI" id="CHEBI:57766"/>
        <dbReference type="ChEBI" id="CHEBI:57980"/>
        <dbReference type="EC" id="2.6.1.9"/>
    </reaction>
</comment>
<reference evidence="11 12" key="1">
    <citation type="submission" date="2018-09" db="EMBL/GenBank/DDBJ databases">
        <title>YIM PH21274 draft genome.</title>
        <authorList>
            <person name="Miao C."/>
        </authorList>
    </citation>
    <scope>NUCLEOTIDE SEQUENCE [LARGE SCALE GENOMIC DNA]</scope>
    <source>
        <strain evidence="11 12">YIM PH 21724</strain>
    </source>
</reference>
<keyword evidence="8 9" id="KW-0368">Histidine biosynthesis</keyword>
<dbReference type="Proteomes" id="UP000266677">
    <property type="component" value="Unassembled WGS sequence"/>
</dbReference>
<dbReference type="CDD" id="cd00609">
    <property type="entry name" value="AAT_like"/>
    <property type="match status" value="1"/>
</dbReference>
<evidence type="ECO:0000259" key="10">
    <source>
        <dbReference type="Pfam" id="PF00155"/>
    </source>
</evidence>
<dbReference type="Pfam" id="PF00155">
    <property type="entry name" value="Aminotran_1_2"/>
    <property type="match status" value="1"/>
</dbReference>
<protein>
    <recommendedName>
        <fullName evidence="9">Histidinol-phosphate aminotransferase</fullName>
        <ecNumber evidence="9">2.6.1.9</ecNumber>
    </recommendedName>
    <alternativeName>
        <fullName evidence="9">Imidazole acetol-phosphate transaminase</fullName>
    </alternativeName>
</protein>
<comment type="similarity">
    <text evidence="2 9">Belongs to the class-II pyridoxal-phosphate-dependent aminotransferase family. Histidinol-phosphate aminotransferase subfamily.</text>
</comment>
<feature type="domain" description="Aminotransferase class I/classII large" evidence="10">
    <location>
        <begin position="92"/>
        <end position="417"/>
    </location>
</feature>
<evidence type="ECO:0000256" key="4">
    <source>
        <dbReference type="ARBA" id="ARBA00022576"/>
    </source>
</evidence>
<evidence type="ECO:0000256" key="8">
    <source>
        <dbReference type="ARBA" id="ARBA00023102"/>
    </source>
</evidence>
<dbReference type="InterPro" id="IPR004839">
    <property type="entry name" value="Aminotransferase_I/II_large"/>
</dbReference>
<dbReference type="AlphaFoldDB" id="A0A3A4K817"/>
<dbReference type="OrthoDB" id="9809616at2"/>
<evidence type="ECO:0000256" key="6">
    <source>
        <dbReference type="ARBA" id="ARBA00022679"/>
    </source>
</evidence>
<dbReference type="GO" id="GO:0004400">
    <property type="term" value="F:histidinol-phosphate transaminase activity"/>
    <property type="evidence" value="ECO:0007669"/>
    <property type="project" value="UniProtKB-UniRule"/>
</dbReference>
<dbReference type="InterPro" id="IPR015421">
    <property type="entry name" value="PyrdxlP-dep_Trfase_major"/>
</dbReference>
<gene>
    <name evidence="9" type="primary">hisC</name>
    <name evidence="11" type="ORF">D5S18_31580</name>
</gene>
<dbReference type="PANTHER" id="PTHR42885:SF2">
    <property type="entry name" value="HISTIDINOL-PHOSPHATE AMINOTRANSFERASE"/>
    <property type="match status" value="1"/>
</dbReference>
<dbReference type="NCBIfam" id="TIGR01141">
    <property type="entry name" value="hisC"/>
    <property type="match status" value="1"/>
</dbReference>
<keyword evidence="12" id="KW-1185">Reference proteome</keyword>
<dbReference type="GO" id="GO:0000105">
    <property type="term" value="P:L-histidine biosynthetic process"/>
    <property type="evidence" value="ECO:0007669"/>
    <property type="project" value="UniProtKB-UniRule"/>
</dbReference>
<keyword evidence="7 9" id="KW-0663">Pyridoxal phosphate</keyword>
<dbReference type="EC" id="2.6.1.9" evidence="9"/>
<comment type="pathway">
    <text evidence="9">Amino-acid biosynthesis; L-histidine biosynthesis; L-histidine from 5-phospho-alpha-D-ribose 1-diphosphate: step 7/9.</text>
</comment>
<evidence type="ECO:0000313" key="11">
    <source>
        <dbReference type="EMBL" id="RJO69348.1"/>
    </source>
</evidence>
<dbReference type="PANTHER" id="PTHR42885">
    <property type="entry name" value="HISTIDINOL-PHOSPHATE AMINOTRANSFERASE-RELATED"/>
    <property type="match status" value="1"/>
</dbReference>
<comment type="caution">
    <text evidence="11">The sequence shown here is derived from an EMBL/GenBank/DDBJ whole genome shotgun (WGS) entry which is preliminary data.</text>
</comment>
<evidence type="ECO:0000256" key="9">
    <source>
        <dbReference type="HAMAP-Rule" id="MF_01023"/>
    </source>
</evidence>
<dbReference type="InterPro" id="IPR001917">
    <property type="entry name" value="Aminotrans_II_pyridoxalP_BS"/>
</dbReference>
<keyword evidence="4 9" id="KW-0032">Aminotransferase</keyword>
<dbReference type="InterPro" id="IPR005861">
    <property type="entry name" value="HisP_aminotrans"/>
</dbReference>
<dbReference type="SUPFAM" id="SSF53383">
    <property type="entry name" value="PLP-dependent transferases"/>
    <property type="match status" value="1"/>
</dbReference>
<organism evidence="11 12">
    <name type="scientific">Nocardia panacis</name>
    <dbReference type="NCBI Taxonomy" id="2340916"/>
    <lineage>
        <taxon>Bacteria</taxon>
        <taxon>Bacillati</taxon>
        <taxon>Actinomycetota</taxon>
        <taxon>Actinomycetes</taxon>
        <taxon>Mycobacteriales</taxon>
        <taxon>Nocardiaceae</taxon>
        <taxon>Nocardia</taxon>
    </lineage>
</organism>
<dbReference type="Gene3D" id="3.90.1150.10">
    <property type="entry name" value="Aspartate Aminotransferase, domain 1"/>
    <property type="match status" value="1"/>
</dbReference>
<evidence type="ECO:0000313" key="12">
    <source>
        <dbReference type="Proteomes" id="UP000266677"/>
    </source>
</evidence>
<dbReference type="GO" id="GO:0030170">
    <property type="term" value="F:pyridoxal phosphate binding"/>
    <property type="evidence" value="ECO:0007669"/>
    <property type="project" value="InterPro"/>
</dbReference>